<gene>
    <name evidence="1" type="ORF">BAL341_1787</name>
</gene>
<dbReference type="EMBL" id="CAAJGR010000094">
    <property type="protein sequence ID" value="VHO04196.1"/>
    <property type="molecule type" value="Genomic_DNA"/>
</dbReference>
<dbReference type="InterPro" id="IPR024083">
    <property type="entry name" value="Fumarase/histidase_N"/>
</dbReference>
<organism evidence="1">
    <name type="scientific">Rheinheimera sp. BAL341</name>
    <dbReference type="NCBI Taxonomy" id="1708203"/>
    <lineage>
        <taxon>Bacteria</taxon>
        <taxon>Pseudomonadati</taxon>
        <taxon>Pseudomonadota</taxon>
        <taxon>Gammaproteobacteria</taxon>
        <taxon>Chromatiales</taxon>
        <taxon>Chromatiaceae</taxon>
        <taxon>Rheinheimera</taxon>
    </lineage>
</organism>
<evidence type="ECO:0000313" key="1">
    <source>
        <dbReference type="EMBL" id="VHO04196.1"/>
    </source>
</evidence>
<name>A0A486XPL5_9GAMM</name>
<accession>A0A486XPL5</accession>
<sequence>MAEKTVCRSYKHHLYRRLVEKSMHTMGLQRLFADVSTCPLFPVRYNCTGSINTKQLQLRFSSKQQGLIMKHRTEHDSMGPLQVPASALYQAQTQ</sequence>
<dbReference type="AlphaFoldDB" id="A0A486XPL5"/>
<protein>
    <submittedName>
        <fullName evidence="1">Uncharacterized protein</fullName>
    </submittedName>
</protein>
<dbReference type="Gene3D" id="1.10.275.10">
    <property type="entry name" value="Fumarase/aspartase (N-terminal domain)"/>
    <property type="match status" value="1"/>
</dbReference>
<proteinExistence type="predicted"/>
<reference evidence="1" key="1">
    <citation type="submission" date="2019-04" db="EMBL/GenBank/DDBJ databases">
        <authorList>
            <person name="Brambilla D."/>
        </authorList>
    </citation>
    <scope>NUCLEOTIDE SEQUENCE</scope>
    <source>
        <strain evidence="1">BAL1</strain>
    </source>
</reference>